<feature type="region of interest" description="Disordered" evidence="1">
    <location>
        <begin position="497"/>
        <end position="521"/>
    </location>
</feature>
<dbReference type="Proteomes" id="UP000886523">
    <property type="component" value="Unassembled WGS sequence"/>
</dbReference>
<dbReference type="EMBL" id="MU129319">
    <property type="protein sequence ID" value="KAF9503654.1"/>
    <property type="molecule type" value="Genomic_DNA"/>
</dbReference>
<feature type="region of interest" description="Disordered" evidence="1">
    <location>
        <begin position="291"/>
        <end position="380"/>
    </location>
</feature>
<evidence type="ECO:0000313" key="3">
    <source>
        <dbReference type="Proteomes" id="UP000886523"/>
    </source>
</evidence>
<reference evidence="2" key="1">
    <citation type="journal article" date="2020" name="Nat. Commun.">
        <title>Large-scale genome sequencing of mycorrhizal fungi provides insights into the early evolution of symbiotic traits.</title>
        <authorList>
            <person name="Miyauchi S."/>
            <person name="Kiss E."/>
            <person name="Kuo A."/>
            <person name="Drula E."/>
            <person name="Kohler A."/>
            <person name="Sanchez-Garcia M."/>
            <person name="Morin E."/>
            <person name="Andreopoulos B."/>
            <person name="Barry K.W."/>
            <person name="Bonito G."/>
            <person name="Buee M."/>
            <person name="Carver A."/>
            <person name="Chen C."/>
            <person name="Cichocki N."/>
            <person name="Clum A."/>
            <person name="Culley D."/>
            <person name="Crous P.W."/>
            <person name="Fauchery L."/>
            <person name="Girlanda M."/>
            <person name="Hayes R.D."/>
            <person name="Keri Z."/>
            <person name="LaButti K."/>
            <person name="Lipzen A."/>
            <person name="Lombard V."/>
            <person name="Magnuson J."/>
            <person name="Maillard F."/>
            <person name="Murat C."/>
            <person name="Nolan M."/>
            <person name="Ohm R.A."/>
            <person name="Pangilinan J."/>
            <person name="Pereira M.F."/>
            <person name="Perotto S."/>
            <person name="Peter M."/>
            <person name="Pfister S."/>
            <person name="Riley R."/>
            <person name="Sitrit Y."/>
            <person name="Stielow J.B."/>
            <person name="Szollosi G."/>
            <person name="Zifcakova L."/>
            <person name="Stursova M."/>
            <person name="Spatafora J.W."/>
            <person name="Tedersoo L."/>
            <person name="Vaario L.M."/>
            <person name="Yamada A."/>
            <person name="Yan M."/>
            <person name="Wang P."/>
            <person name="Xu J."/>
            <person name="Bruns T."/>
            <person name="Baldrian P."/>
            <person name="Vilgalys R."/>
            <person name="Dunand C."/>
            <person name="Henrissat B."/>
            <person name="Grigoriev I.V."/>
            <person name="Hibbett D."/>
            <person name="Nagy L.G."/>
            <person name="Martin F.M."/>
        </authorList>
    </citation>
    <scope>NUCLEOTIDE SEQUENCE</scope>
    <source>
        <strain evidence="2">UP504</strain>
    </source>
</reference>
<accession>A0A9P6AEC6</accession>
<protein>
    <submittedName>
        <fullName evidence="2">Uncharacterized protein</fullName>
    </submittedName>
</protein>
<proteinExistence type="predicted"/>
<comment type="caution">
    <text evidence="2">The sequence shown here is derived from an EMBL/GenBank/DDBJ whole genome shotgun (WGS) entry which is preliminary data.</text>
</comment>
<dbReference type="AlphaFoldDB" id="A0A9P6AEC6"/>
<gene>
    <name evidence="2" type="ORF">BS47DRAFT_1369371</name>
</gene>
<sequence>MRSLTDFKDHSPARYVGNAHYGYTFHEVLHNTFTLPIARLTCMGHMGILDILGQRPLYELVTSAKPLSLLVAFIPTFLQLICDVRDMNKQFFVRNESLDALQTSWDYAWAWADELEPYANYVVAHQLFINTHPPYECLEDFPRVPWHLSVPVGFVWNKPTEDTDEPLLWKQLHAYQLHTFTDLACMIDSVEALPEAQQVLLNGNYFATDEAQQQEPLLLCATFEGDAPPFPGEDDRESYKWEDVFPGPPPCPDNFDILDNAMRQLYMISYYQPDGTFMTAAEQRVVDTGPIPTENTDRLTSLQPDVHMASPTWGDNPQPTETSGSTSRSNIDRDNWWEGLPNQASLPTMVHPDSIQTHADYEPCPRPQGCPQDPCMGPNRIAGVLEEDQHWQPREEDPPSPILLNIAPALETPQPMTMKYFYMAGEAILPPRPQIVGRTPFVNAADGSWQVVPIIQLGTPMDRPDHLQPHNRAKLKMAHTGTSGSRCQAICSEVRHDQYRSTQDSDEDLYPDTRRGHSSRR</sequence>
<evidence type="ECO:0000313" key="2">
    <source>
        <dbReference type="EMBL" id="KAF9503654.1"/>
    </source>
</evidence>
<evidence type="ECO:0000256" key="1">
    <source>
        <dbReference type="SAM" id="MobiDB-lite"/>
    </source>
</evidence>
<name>A0A9P6AEC6_9AGAM</name>
<feature type="compositionally biased region" description="Polar residues" evidence="1">
    <location>
        <begin position="313"/>
        <end position="329"/>
    </location>
</feature>
<organism evidence="2 3">
    <name type="scientific">Hydnum rufescens UP504</name>
    <dbReference type="NCBI Taxonomy" id="1448309"/>
    <lineage>
        <taxon>Eukaryota</taxon>
        <taxon>Fungi</taxon>
        <taxon>Dikarya</taxon>
        <taxon>Basidiomycota</taxon>
        <taxon>Agaricomycotina</taxon>
        <taxon>Agaricomycetes</taxon>
        <taxon>Cantharellales</taxon>
        <taxon>Hydnaceae</taxon>
        <taxon>Hydnum</taxon>
    </lineage>
</organism>
<keyword evidence="3" id="KW-1185">Reference proteome</keyword>